<evidence type="ECO:0008006" key="3">
    <source>
        <dbReference type="Google" id="ProtNLM"/>
    </source>
</evidence>
<dbReference type="Proteomes" id="UP000240883">
    <property type="component" value="Unassembled WGS sequence"/>
</dbReference>
<dbReference type="OrthoDB" id="3787063at2759"/>
<gene>
    <name evidence="1" type="ORF">BS50DRAFT_621632</name>
</gene>
<evidence type="ECO:0000313" key="2">
    <source>
        <dbReference type="Proteomes" id="UP000240883"/>
    </source>
</evidence>
<organism evidence="1 2">
    <name type="scientific">Corynespora cassiicola Philippines</name>
    <dbReference type="NCBI Taxonomy" id="1448308"/>
    <lineage>
        <taxon>Eukaryota</taxon>
        <taxon>Fungi</taxon>
        <taxon>Dikarya</taxon>
        <taxon>Ascomycota</taxon>
        <taxon>Pezizomycotina</taxon>
        <taxon>Dothideomycetes</taxon>
        <taxon>Pleosporomycetidae</taxon>
        <taxon>Pleosporales</taxon>
        <taxon>Corynesporascaceae</taxon>
        <taxon>Corynespora</taxon>
    </lineage>
</organism>
<dbReference type="AlphaFoldDB" id="A0A2T2NK63"/>
<accession>A0A2T2NK63</accession>
<evidence type="ECO:0000313" key="1">
    <source>
        <dbReference type="EMBL" id="PSN65835.1"/>
    </source>
</evidence>
<name>A0A2T2NK63_CORCC</name>
<sequence length="399" mass="45086">MSALDYLSVAANALQVINFADTVFRIGRNLYELFDKAQSASRNIALLLLELQALLSVVACVRVYIEEHASSPFAQVDGLALPNIRTLLTLIEQEFRHLRALFLQTTSPGQRCWSSYLPSNFKWALRDQAIADARHRFSQHTLHLNAALSVSGRRNDIVLRDRLQQIEEKLCIISQSSPITQLGSQCHTIPANLRIISQTPSRLAGASPLMLRFNTIDSILIANCTKIEVCERPGWTLFYGSSNKAFRDVSMPSILVRELLLALFDMKIIHSDINITKTEINTLLVLLDCLVAAALTPAPETGTRKYYDHDGAKVYQFVSQDKSGKNIPFRIHSKAMIHLMKEYVPTFSIETSNSKLGLDSFKATLAKLRTKKNYLVFRVIFIGQRWEKWAVMVNVCPRY</sequence>
<keyword evidence="2" id="KW-1185">Reference proteome</keyword>
<reference evidence="1 2" key="1">
    <citation type="journal article" date="2018" name="Front. Microbiol.">
        <title>Genome-Wide Analysis of Corynespora cassiicola Leaf Fall Disease Putative Effectors.</title>
        <authorList>
            <person name="Lopez D."/>
            <person name="Ribeiro S."/>
            <person name="Label P."/>
            <person name="Fumanal B."/>
            <person name="Venisse J.S."/>
            <person name="Kohler A."/>
            <person name="de Oliveira R.R."/>
            <person name="Labutti K."/>
            <person name="Lipzen A."/>
            <person name="Lail K."/>
            <person name="Bauer D."/>
            <person name="Ohm R.A."/>
            <person name="Barry K.W."/>
            <person name="Spatafora J."/>
            <person name="Grigoriev I.V."/>
            <person name="Martin F.M."/>
            <person name="Pujade-Renaud V."/>
        </authorList>
    </citation>
    <scope>NUCLEOTIDE SEQUENCE [LARGE SCALE GENOMIC DNA]</scope>
    <source>
        <strain evidence="1 2">Philippines</strain>
    </source>
</reference>
<dbReference type="EMBL" id="KZ678136">
    <property type="protein sequence ID" value="PSN65835.1"/>
    <property type="molecule type" value="Genomic_DNA"/>
</dbReference>
<proteinExistence type="predicted"/>
<protein>
    <recommendedName>
        <fullName evidence="3">Fungal N-terminal domain-containing protein</fullName>
    </recommendedName>
</protein>